<dbReference type="AlphaFoldDB" id="A0A371NSD6"/>
<proteinExistence type="inferred from homology"/>
<dbReference type="PANTHER" id="PTHR24320:SF148">
    <property type="entry name" value="NAD(P)-BINDING ROSSMANN-FOLD SUPERFAMILY PROTEIN"/>
    <property type="match status" value="1"/>
</dbReference>
<protein>
    <submittedName>
        <fullName evidence="3">SDR family NAD(P)-dependent oxidoreductase</fullName>
    </submittedName>
</protein>
<dbReference type="InterPro" id="IPR002347">
    <property type="entry name" value="SDR_fam"/>
</dbReference>
<dbReference type="Pfam" id="PF00106">
    <property type="entry name" value="adh_short"/>
    <property type="match status" value="1"/>
</dbReference>
<dbReference type="PANTHER" id="PTHR24320">
    <property type="entry name" value="RETINOL DEHYDROGENASE"/>
    <property type="match status" value="1"/>
</dbReference>
<gene>
    <name evidence="3" type="ORF">DY023_11110</name>
</gene>
<name>A0A371NSD6_9MICO</name>
<dbReference type="OrthoDB" id="4577644at2"/>
<dbReference type="Proteomes" id="UP000262172">
    <property type="component" value="Unassembled WGS sequence"/>
</dbReference>
<keyword evidence="2" id="KW-0560">Oxidoreductase</keyword>
<dbReference type="GO" id="GO:0016491">
    <property type="term" value="F:oxidoreductase activity"/>
    <property type="evidence" value="ECO:0007669"/>
    <property type="project" value="UniProtKB-KW"/>
</dbReference>
<dbReference type="InterPro" id="IPR020904">
    <property type="entry name" value="Sc_DH/Rdtase_CS"/>
</dbReference>
<dbReference type="PROSITE" id="PS00061">
    <property type="entry name" value="ADH_SHORT"/>
    <property type="match status" value="1"/>
</dbReference>
<organism evidence="3 4">
    <name type="scientific">Microbacterium bovistercoris</name>
    <dbReference type="NCBI Taxonomy" id="2293570"/>
    <lineage>
        <taxon>Bacteria</taxon>
        <taxon>Bacillati</taxon>
        <taxon>Actinomycetota</taxon>
        <taxon>Actinomycetes</taxon>
        <taxon>Micrococcales</taxon>
        <taxon>Microbacteriaceae</taxon>
        <taxon>Microbacterium</taxon>
    </lineage>
</organism>
<dbReference type="Gene3D" id="3.40.50.720">
    <property type="entry name" value="NAD(P)-binding Rossmann-like Domain"/>
    <property type="match status" value="1"/>
</dbReference>
<dbReference type="SUPFAM" id="SSF51735">
    <property type="entry name" value="NAD(P)-binding Rossmann-fold domains"/>
    <property type="match status" value="1"/>
</dbReference>
<keyword evidence="4" id="KW-1185">Reference proteome</keyword>
<comment type="similarity">
    <text evidence="1">Belongs to the short-chain dehydrogenases/reductases (SDR) family.</text>
</comment>
<sequence>MRMYAAPSNCASLSATTAAGTVRMPGCSASTGMPCPRSPPSQASIVAASGVGSGAAPAATPGIAGPFTMIRMSVSGRAACSVFAMPTARTMSSGRSETCRITVRWVMVPLCPCRSLSALRLVASLLAQDPRSERRTERAERDEVTKDAFSFPRCSRWWDAVPMPTRRALVTGASSGIGREIARALAADGAHVLLPVRDRARGEATVRSILESVPDAALEICDLDLADFGTVTALGERLRSEGTPIDRFVMNAGIVLLGDRERHVTADGHELHLQTNLLGHAVLTRELMPLLVAARARVAVQVSIAATRGRLDDLEGERRYSAWRAYAGSKRALGLWALELARRSGGISVNLCHPGVAPATHIAPALRSRLPGGEERWLRWIPGNSPAQGAQPALMALERHAAPGCFFAPGGWFGLAGTPRERPLFRALRDPAAGRRLWELAEATLPAP</sequence>
<comment type="caution">
    <text evidence="3">The sequence shown here is derived from an EMBL/GenBank/DDBJ whole genome shotgun (WGS) entry which is preliminary data.</text>
</comment>
<accession>A0A371NSD6</accession>
<evidence type="ECO:0000313" key="4">
    <source>
        <dbReference type="Proteomes" id="UP000262172"/>
    </source>
</evidence>
<reference evidence="3 4" key="1">
    <citation type="submission" date="2018-08" db="EMBL/GenBank/DDBJ databases">
        <title>Isolation, diversity and antifungal activity of Actinobacteria from cow dung.</title>
        <authorList>
            <person name="Ling L."/>
        </authorList>
    </citation>
    <scope>NUCLEOTIDE SEQUENCE [LARGE SCALE GENOMIC DNA]</scope>
    <source>
        <strain evidence="3 4">NEAU-LLE</strain>
    </source>
</reference>
<dbReference type="InterPro" id="IPR036291">
    <property type="entry name" value="NAD(P)-bd_dom_sf"/>
</dbReference>
<evidence type="ECO:0000256" key="1">
    <source>
        <dbReference type="ARBA" id="ARBA00006484"/>
    </source>
</evidence>
<evidence type="ECO:0000313" key="3">
    <source>
        <dbReference type="EMBL" id="REJ05121.1"/>
    </source>
</evidence>
<evidence type="ECO:0000256" key="2">
    <source>
        <dbReference type="ARBA" id="ARBA00023002"/>
    </source>
</evidence>
<dbReference type="PRINTS" id="PR00081">
    <property type="entry name" value="GDHRDH"/>
</dbReference>
<dbReference type="EMBL" id="QUAB01000043">
    <property type="protein sequence ID" value="REJ05121.1"/>
    <property type="molecule type" value="Genomic_DNA"/>
</dbReference>